<dbReference type="InterPro" id="IPR036881">
    <property type="entry name" value="Glyco_hydro_3_C_sf"/>
</dbReference>
<comment type="similarity">
    <text evidence="1">Belongs to the glycosyl hydrolase 3 family.</text>
</comment>
<dbReference type="InterPro" id="IPR017853">
    <property type="entry name" value="GH"/>
</dbReference>
<dbReference type="Proteomes" id="UP000294697">
    <property type="component" value="Unassembled WGS sequence"/>
</dbReference>
<dbReference type="InterPro" id="IPR002772">
    <property type="entry name" value="Glyco_hydro_3_C"/>
</dbReference>
<proteinExistence type="inferred from homology"/>
<dbReference type="EMBL" id="SODA01000009">
    <property type="protein sequence ID" value="TDW04485.1"/>
    <property type="molecule type" value="Genomic_DNA"/>
</dbReference>
<comment type="caution">
    <text evidence="6">The sequence shown here is derived from an EMBL/GenBank/DDBJ whole genome shotgun (WGS) entry which is preliminary data.</text>
</comment>
<sequence length="568" mass="63138">MKKNISLVLLIFIILSFSFIAKANNFQQKFNFYKFLDSGGEYLMEYKLENMSLEEKVGQLFQIGFSTSAVSDQVRDMIENYHVGGVIYFSRNIENPAQTAELSNKLQQLAVNSGSEIPLFISADQEGGTVTRLNGATHFPGNMALGAANDQNLTEDVAKFTAVELRNLGINVNLAPVLDVNNNPENPVIGVRSFGEDPELVAELGAAYIKGLQSKGVIATAKHFPGHGDTDTDSHLDLPIIKHQRSRLDRVELYPFKKAIEAGVDSIMTAHVYFPAIENNQGIPATLSKSVLTGLLRNELNFEGLIITDCMEMDAIVKTFGTVEGAVKTIEAGSDTVLVSHSYQRQKNAIEAVIEAVKSGRISEKRIDASVKRILTLKGKIINLEQIDQANPDQIDFKKHQKTAQKLAEKALTLVKDEGVFPIKNIEQKKVSVIDFKMERVSLTEDEGKKSNLFVDYLSQEINKFEYIRLQNMTLSTAAKQKLEDSDLIIVCTYNATANRYQAELAEKLAENNKVLVLALRNPYDYQFIEKTQAFITTYDHSPANQRAAADFILGKIEAEGKLPVNFN</sequence>
<keyword evidence="3" id="KW-0326">Glycosidase</keyword>
<dbReference type="GO" id="GO:0009254">
    <property type="term" value="P:peptidoglycan turnover"/>
    <property type="evidence" value="ECO:0007669"/>
    <property type="project" value="TreeGrafter"/>
</dbReference>
<evidence type="ECO:0000259" key="5">
    <source>
        <dbReference type="Pfam" id="PF01915"/>
    </source>
</evidence>
<dbReference type="NCBIfam" id="NF003740">
    <property type="entry name" value="PRK05337.1"/>
    <property type="match status" value="1"/>
</dbReference>
<feature type="domain" description="Glycoside hydrolase family 3 N-terminal" evidence="4">
    <location>
        <begin position="53"/>
        <end position="377"/>
    </location>
</feature>
<accession>A0A4R7Z1C4</accession>
<dbReference type="GO" id="GO:0005975">
    <property type="term" value="P:carbohydrate metabolic process"/>
    <property type="evidence" value="ECO:0007669"/>
    <property type="project" value="InterPro"/>
</dbReference>
<evidence type="ECO:0000313" key="6">
    <source>
        <dbReference type="EMBL" id="TDW04485.1"/>
    </source>
</evidence>
<dbReference type="Gene3D" id="3.40.50.1700">
    <property type="entry name" value="Glycoside hydrolase family 3 C-terminal domain"/>
    <property type="match status" value="1"/>
</dbReference>
<dbReference type="SUPFAM" id="SSF52279">
    <property type="entry name" value="Beta-D-glucan exohydrolase, C-terminal domain"/>
    <property type="match status" value="1"/>
</dbReference>
<dbReference type="PRINTS" id="PR00133">
    <property type="entry name" value="GLHYDRLASE3"/>
</dbReference>
<dbReference type="Gene3D" id="3.20.20.300">
    <property type="entry name" value="Glycoside hydrolase, family 3, N-terminal domain"/>
    <property type="match status" value="1"/>
</dbReference>
<evidence type="ECO:0000256" key="2">
    <source>
        <dbReference type="ARBA" id="ARBA00022801"/>
    </source>
</evidence>
<name>A0A4R7Z1C4_9FIRM</name>
<dbReference type="AlphaFoldDB" id="A0A4R7Z1C4"/>
<feature type="domain" description="Glycoside hydrolase family 3 C-terminal" evidence="5">
    <location>
        <begin position="413"/>
        <end position="567"/>
    </location>
</feature>
<evidence type="ECO:0000313" key="7">
    <source>
        <dbReference type="Proteomes" id="UP000294697"/>
    </source>
</evidence>
<dbReference type="Pfam" id="PF01915">
    <property type="entry name" value="Glyco_hydro_3_C"/>
    <property type="match status" value="1"/>
</dbReference>
<protein>
    <submittedName>
        <fullName evidence="6">Beta-N-acetylhexosaminidase</fullName>
    </submittedName>
</protein>
<keyword evidence="2" id="KW-0378">Hydrolase</keyword>
<dbReference type="InterPro" id="IPR036962">
    <property type="entry name" value="Glyco_hydro_3_N_sf"/>
</dbReference>
<organism evidence="6 7">
    <name type="scientific">Halanaerobium saccharolyticum</name>
    <dbReference type="NCBI Taxonomy" id="43595"/>
    <lineage>
        <taxon>Bacteria</taxon>
        <taxon>Bacillati</taxon>
        <taxon>Bacillota</taxon>
        <taxon>Clostridia</taxon>
        <taxon>Halanaerobiales</taxon>
        <taxon>Halanaerobiaceae</taxon>
        <taxon>Halanaerobium</taxon>
    </lineage>
</organism>
<evidence type="ECO:0000259" key="4">
    <source>
        <dbReference type="Pfam" id="PF00933"/>
    </source>
</evidence>
<dbReference type="Pfam" id="PF00933">
    <property type="entry name" value="Glyco_hydro_3"/>
    <property type="match status" value="1"/>
</dbReference>
<dbReference type="PANTHER" id="PTHR30480:SF16">
    <property type="entry name" value="GLYCOSIDE HYDROLASE FAMILY 3 DOMAIN PROTEIN"/>
    <property type="match status" value="1"/>
</dbReference>
<dbReference type="PANTHER" id="PTHR30480">
    <property type="entry name" value="BETA-HEXOSAMINIDASE-RELATED"/>
    <property type="match status" value="1"/>
</dbReference>
<dbReference type="OrthoDB" id="9805821at2"/>
<dbReference type="SUPFAM" id="SSF51445">
    <property type="entry name" value="(Trans)glycosidases"/>
    <property type="match status" value="1"/>
</dbReference>
<dbReference type="InterPro" id="IPR050226">
    <property type="entry name" value="NagZ_Beta-hexosaminidase"/>
</dbReference>
<evidence type="ECO:0000256" key="1">
    <source>
        <dbReference type="ARBA" id="ARBA00005336"/>
    </source>
</evidence>
<dbReference type="InterPro" id="IPR001764">
    <property type="entry name" value="Glyco_hydro_3_N"/>
</dbReference>
<gene>
    <name evidence="6" type="ORF">C8C77_10946</name>
</gene>
<reference evidence="6 7" key="1">
    <citation type="submission" date="2019-03" db="EMBL/GenBank/DDBJ databases">
        <title>Subsurface microbial communities from deep shales in Ohio and West Virginia, USA.</title>
        <authorList>
            <person name="Wrighton K."/>
        </authorList>
    </citation>
    <scope>NUCLEOTIDE SEQUENCE [LARGE SCALE GENOMIC DNA]</scope>
    <source>
        <strain evidence="6 7">MSL9.2</strain>
    </source>
</reference>
<dbReference type="GO" id="GO:0004553">
    <property type="term" value="F:hydrolase activity, hydrolyzing O-glycosyl compounds"/>
    <property type="evidence" value="ECO:0007669"/>
    <property type="project" value="InterPro"/>
</dbReference>
<evidence type="ECO:0000256" key="3">
    <source>
        <dbReference type="ARBA" id="ARBA00023295"/>
    </source>
</evidence>